<evidence type="ECO:0000256" key="8">
    <source>
        <dbReference type="PROSITE-ProRule" id="PRU00552"/>
    </source>
</evidence>
<evidence type="ECO:0000256" key="5">
    <source>
        <dbReference type="ARBA" id="ARBA00022884"/>
    </source>
</evidence>
<comment type="domain">
    <text evidence="10">The Q motif is unique to and characteristic of the DEAD box family of RNA helicases and controls ATP binding and hydrolysis.</text>
</comment>
<dbReference type="PROSITE" id="PS51195">
    <property type="entry name" value="Q_MOTIF"/>
    <property type="match status" value="1"/>
</dbReference>
<dbReference type="Pfam" id="PF00270">
    <property type="entry name" value="DEAD"/>
    <property type="match status" value="1"/>
</dbReference>
<evidence type="ECO:0000259" key="12">
    <source>
        <dbReference type="PROSITE" id="PS51192"/>
    </source>
</evidence>
<dbReference type="Pfam" id="PF13959">
    <property type="entry name" value="CTE_SPB4"/>
    <property type="match status" value="1"/>
</dbReference>
<feature type="domain" description="Helicase ATP-binding" evidence="12">
    <location>
        <begin position="75"/>
        <end position="249"/>
    </location>
</feature>
<dbReference type="KEGG" id="scac:106083933"/>
<dbReference type="VEuPathDB" id="VectorBase:SCAU003096"/>
<keyword evidence="5 10" id="KW-0694">RNA-binding</keyword>
<gene>
    <name evidence="15" type="primary">106083933</name>
</gene>
<dbReference type="PROSITE" id="PS51192">
    <property type="entry name" value="HELICASE_ATP_BIND_1"/>
    <property type="match status" value="1"/>
</dbReference>
<accession>A0A1I8NY30</accession>
<dbReference type="OrthoDB" id="10259640at2759"/>
<feature type="domain" description="DEAD-box RNA helicase Q" evidence="14">
    <location>
        <begin position="44"/>
        <end position="72"/>
    </location>
</feature>
<evidence type="ECO:0000256" key="2">
    <source>
        <dbReference type="ARBA" id="ARBA00022801"/>
    </source>
</evidence>
<name>A0A1I8NY30_STOCA</name>
<sequence length="798" mass="90446">MKEKQRAFPKKSKPISQRISLDNEIQQLQSQYESLSTKDLATIKRFHDFPLSEKTIKGLVDAKFSQPTDIQRESIGPALQGKDVLAAAITGSGKTLAFLIPVLEHLFISKWTRTDGVAAVIISPTRELAYQIFETLKKVGKYHDFSAGLIIGGKNLKFERTRMDQCNILICTPGRLLQHMDENPIFNASTMEVLVLDEADRCLDMGFEQTLNAIIENFPPQRQTLLFSATQTNSVKDLARLNLNNPVLIGHPDTKVEAGKTQLSSVKIVPDLLQQNYVVIELEDKITMLWSFIKNHLKQKIIVFLSSCKQVKYIFEIFCKLRPGTSLLALYGTLHQDRRIAIYNDFVKKSNVVLFATDIASRGLDFPSVNWVVQLDCPEDVTQYIHRAGRSARNKARGESLLVLLPSEEEGMVEELGHKSITIRKILIDPKKLFSPRAKIEAYLAQNPELKASAQRAFVAYIKSVFLMKNKNIFKVMSLNFDAYAKSLGLVVTPRVRFLDRFLKKQNQQNKSEPLSDSENESEVKTKPNASMSLFEASKSDSESDGEDFIKIKRVNHDIKGNRNSDGEQDELGDLPPPVLRKKEKLITKAALAKKALKKNLTINEKVKFDEEGREIADSRKQLQSELAKEYESKVNTTGGIDIEMAKQLLQEEDKYDKQRFRSLVKQKHKKLKEKLKRQDEEEAAVDAEDNDDDGGEYSEGESENSVDLSWLPDPNKIYKKESNSQEESDEETNSRKGKTFSRKLQRRRQDSSGDDHDVVNESDDDFAEPVRKKANVTSKLTLDDAEIIAQQLLGNGM</sequence>
<feature type="compositionally biased region" description="Basic residues" evidence="11">
    <location>
        <begin position="736"/>
        <end position="747"/>
    </location>
</feature>
<evidence type="ECO:0000256" key="7">
    <source>
        <dbReference type="ARBA" id="ARBA00047984"/>
    </source>
</evidence>
<feature type="domain" description="Helicase C-terminal" evidence="13">
    <location>
        <begin position="272"/>
        <end position="434"/>
    </location>
</feature>
<keyword evidence="4 9" id="KW-0067">ATP-binding</keyword>
<keyword evidence="2 9" id="KW-0378">Hydrolase</keyword>
<dbReference type="EnsemblMetazoa" id="SCAU003096-RA">
    <property type="protein sequence ID" value="SCAU003096-PA"/>
    <property type="gene ID" value="SCAU003096"/>
</dbReference>
<feature type="region of interest" description="Disordered" evidence="11">
    <location>
        <begin position="667"/>
        <end position="778"/>
    </location>
</feature>
<dbReference type="SUPFAM" id="SSF52540">
    <property type="entry name" value="P-loop containing nucleoside triphosphate hydrolases"/>
    <property type="match status" value="2"/>
</dbReference>
<feature type="compositionally biased region" description="Basic and acidic residues" evidence="11">
    <location>
        <begin position="748"/>
        <end position="760"/>
    </location>
</feature>
<dbReference type="FunFam" id="3.40.50.300:FF:001089">
    <property type="entry name" value="RNA helicase"/>
    <property type="match status" value="1"/>
</dbReference>
<evidence type="ECO:0000256" key="10">
    <source>
        <dbReference type="RuleBase" id="RU365068"/>
    </source>
</evidence>
<dbReference type="SMART" id="SM01178">
    <property type="entry name" value="DUF4217"/>
    <property type="match status" value="1"/>
</dbReference>
<feature type="compositionally biased region" description="Acidic residues" evidence="11">
    <location>
        <begin position="681"/>
        <end position="705"/>
    </location>
</feature>
<evidence type="ECO:0000256" key="11">
    <source>
        <dbReference type="SAM" id="MobiDB-lite"/>
    </source>
</evidence>
<evidence type="ECO:0000313" key="15">
    <source>
        <dbReference type="EnsemblMetazoa" id="SCAU003096-PA"/>
    </source>
</evidence>
<evidence type="ECO:0000256" key="3">
    <source>
        <dbReference type="ARBA" id="ARBA00022806"/>
    </source>
</evidence>
<dbReference type="InterPro" id="IPR027417">
    <property type="entry name" value="P-loop_NTPase"/>
</dbReference>
<dbReference type="PROSITE" id="PS00039">
    <property type="entry name" value="DEAD_ATP_HELICASE"/>
    <property type="match status" value="1"/>
</dbReference>
<dbReference type="InterPro" id="IPR011545">
    <property type="entry name" value="DEAD/DEAH_box_helicase_dom"/>
</dbReference>
<feature type="short sequence motif" description="Q motif" evidence="8">
    <location>
        <begin position="44"/>
        <end position="72"/>
    </location>
</feature>
<comment type="similarity">
    <text evidence="6">Belongs to the DEAD box helicase family. DDX10/DBP4 subfamily.</text>
</comment>
<dbReference type="InterPro" id="IPR025313">
    <property type="entry name" value="SPB4-like_CTE"/>
</dbReference>
<reference evidence="15" key="1">
    <citation type="submission" date="2020-05" db="UniProtKB">
        <authorList>
            <consortium name="EnsemblMetazoa"/>
        </authorList>
    </citation>
    <scope>IDENTIFICATION</scope>
    <source>
        <strain evidence="15">USDA</strain>
    </source>
</reference>
<keyword evidence="16" id="KW-1185">Reference proteome</keyword>
<evidence type="ECO:0000256" key="9">
    <source>
        <dbReference type="RuleBase" id="RU000492"/>
    </source>
</evidence>
<dbReference type="Proteomes" id="UP000095300">
    <property type="component" value="Unassembled WGS sequence"/>
</dbReference>
<dbReference type="InterPro" id="IPR014001">
    <property type="entry name" value="Helicase_ATP-bd"/>
</dbReference>
<dbReference type="GO" id="GO:0016887">
    <property type="term" value="F:ATP hydrolysis activity"/>
    <property type="evidence" value="ECO:0007669"/>
    <property type="project" value="RHEA"/>
</dbReference>
<protein>
    <recommendedName>
        <fullName evidence="10">ATP-dependent RNA helicase</fullName>
        <ecNumber evidence="10">3.6.4.13</ecNumber>
    </recommendedName>
</protein>
<comment type="catalytic activity">
    <reaction evidence="7 10">
        <text>ATP + H2O = ADP + phosphate + H(+)</text>
        <dbReference type="Rhea" id="RHEA:13065"/>
        <dbReference type="ChEBI" id="CHEBI:15377"/>
        <dbReference type="ChEBI" id="CHEBI:15378"/>
        <dbReference type="ChEBI" id="CHEBI:30616"/>
        <dbReference type="ChEBI" id="CHEBI:43474"/>
        <dbReference type="ChEBI" id="CHEBI:456216"/>
        <dbReference type="EC" id="3.6.4.13"/>
    </reaction>
</comment>
<dbReference type="PROSITE" id="PS51194">
    <property type="entry name" value="HELICASE_CTER"/>
    <property type="match status" value="1"/>
</dbReference>
<dbReference type="Gene3D" id="3.40.50.300">
    <property type="entry name" value="P-loop containing nucleotide triphosphate hydrolases"/>
    <property type="match status" value="2"/>
</dbReference>
<dbReference type="AlphaFoldDB" id="A0A1I8NY30"/>
<evidence type="ECO:0000256" key="4">
    <source>
        <dbReference type="ARBA" id="ARBA00022840"/>
    </source>
</evidence>
<dbReference type="InterPro" id="IPR000629">
    <property type="entry name" value="RNA-helicase_DEAD-box_CS"/>
</dbReference>
<keyword evidence="1 9" id="KW-0547">Nucleotide-binding</keyword>
<dbReference type="CDD" id="cd17941">
    <property type="entry name" value="DEADc_DDX10"/>
    <property type="match status" value="1"/>
</dbReference>
<dbReference type="GO" id="GO:0005524">
    <property type="term" value="F:ATP binding"/>
    <property type="evidence" value="ECO:0007669"/>
    <property type="project" value="UniProtKB-UniRule"/>
</dbReference>
<feature type="compositionally biased region" description="Basic residues" evidence="11">
    <location>
        <begin position="667"/>
        <end position="676"/>
    </location>
</feature>
<dbReference type="SMART" id="SM00490">
    <property type="entry name" value="HELICc"/>
    <property type="match status" value="1"/>
</dbReference>
<dbReference type="PANTHER" id="PTHR24031">
    <property type="entry name" value="RNA HELICASE"/>
    <property type="match status" value="1"/>
</dbReference>
<dbReference type="CDD" id="cd18787">
    <property type="entry name" value="SF2_C_DEAD"/>
    <property type="match status" value="1"/>
</dbReference>
<evidence type="ECO:0000259" key="14">
    <source>
        <dbReference type="PROSITE" id="PS51195"/>
    </source>
</evidence>
<dbReference type="SMART" id="SM00487">
    <property type="entry name" value="DEXDc"/>
    <property type="match status" value="1"/>
</dbReference>
<feature type="region of interest" description="Disordered" evidence="11">
    <location>
        <begin position="509"/>
        <end position="546"/>
    </location>
</feature>
<dbReference type="InterPro" id="IPR001650">
    <property type="entry name" value="Helicase_C-like"/>
</dbReference>
<evidence type="ECO:0000256" key="6">
    <source>
        <dbReference type="ARBA" id="ARBA00038084"/>
    </source>
</evidence>
<evidence type="ECO:0000259" key="13">
    <source>
        <dbReference type="PROSITE" id="PS51194"/>
    </source>
</evidence>
<dbReference type="GO" id="GO:0003723">
    <property type="term" value="F:RNA binding"/>
    <property type="evidence" value="ECO:0007669"/>
    <property type="project" value="UniProtKB-UniRule"/>
</dbReference>
<comment type="function">
    <text evidence="10">RNA helicase.</text>
</comment>
<dbReference type="STRING" id="35570.A0A1I8NY30"/>
<dbReference type="EC" id="3.6.4.13" evidence="10"/>
<dbReference type="GO" id="GO:0010468">
    <property type="term" value="P:regulation of gene expression"/>
    <property type="evidence" value="ECO:0007669"/>
    <property type="project" value="UniProtKB-ARBA"/>
</dbReference>
<proteinExistence type="inferred from homology"/>
<evidence type="ECO:0000256" key="1">
    <source>
        <dbReference type="ARBA" id="ARBA00022741"/>
    </source>
</evidence>
<organism evidence="15 16">
    <name type="scientific">Stomoxys calcitrans</name>
    <name type="common">Stable fly</name>
    <name type="synonym">Conops calcitrans</name>
    <dbReference type="NCBI Taxonomy" id="35570"/>
    <lineage>
        <taxon>Eukaryota</taxon>
        <taxon>Metazoa</taxon>
        <taxon>Ecdysozoa</taxon>
        <taxon>Arthropoda</taxon>
        <taxon>Hexapoda</taxon>
        <taxon>Insecta</taxon>
        <taxon>Pterygota</taxon>
        <taxon>Neoptera</taxon>
        <taxon>Endopterygota</taxon>
        <taxon>Diptera</taxon>
        <taxon>Brachycera</taxon>
        <taxon>Muscomorpha</taxon>
        <taxon>Muscoidea</taxon>
        <taxon>Muscidae</taxon>
        <taxon>Stomoxys</taxon>
    </lineage>
</organism>
<dbReference type="Pfam" id="PF00271">
    <property type="entry name" value="Helicase_C"/>
    <property type="match status" value="1"/>
</dbReference>
<dbReference type="InterPro" id="IPR014014">
    <property type="entry name" value="RNA_helicase_DEAD_Q_motif"/>
</dbReference>
<evidence type="ECO:0000313" key="16">
    <source>
        <dbReference type="Proteomes" id="UP000095300"/>
    </source>
</evidence>
<dbReference type="GO" id="GO:0003724">
    <property type="term" value="F:RNA helicase activity"/>
    <property type="evidence" value="ECO:0007669"/>
    <property type="project" value="UniProtKB-EC"/>
</dbReference>
<keyword evidence="3 9" id="KW-0347">Helicase</keyword>